<reference evidence="1 2" key="1">
    <citation type="journal article" date="2024" name="J Genomics">
        <title>Draft genome sequencing and assembly of Favolaschia claudopus CIRM-BRFM 2984 isolated from oak limbs.</title>
        <authorList>
            <person name="Navarro D."/>
            <person name="Drula E."/>
            <person name="Chaduli D."/>
            <person name="Cazenave R."/>
            <person name="Ahrendt S."/>
            <person name="Wang J."/>
            <person name="Lipzen A."/>
            <person name="Daum C."/>
            <person name="Barry K."/>
            <person name="Grigoriev I.V."/>
            <person name="Favel A."/>
            <person name="Rosso M.N."/>
            <person name="Martin F."/>
        </authorList>
    </citation>
    <scope>NUCLEOTIDE SEQUENCE [LARGE SCALE GENOMIC DNA]</scope>
    <source>
        <strain evidence="1 2">CIRM-BRFM 2984</strain>
    </source>
</reference>
<evidence type="ECO:0000313" key="1">
    <source>
        <dbReference type="EMBL" id="KAK6984597.1"/>
    </source>
</evidence>
<dbReference type="EMBL" id="JAWWNJ010000136">
    <property type="protein sequence ID" value="KAK6984597.1"/>
    <property type="molecule type" value="Genomic_DNA"/>
</dbReference>
<organism evidence="1 2">
    <name type="scientific">Favolaschia claudopus</name>
    <dbReference type="NCBI Taxonomy" id="2862362"/>
    <lineage>
        <taxon>Eukaryota</taxon>
        <taxon>Fungi</taxon>
        <taxon>Dikarya</taxon>
        <taxon>Basidiomycota</taxon>
        <taxon>Agaricomycotina</taxon>
        <taxon>Agaricomycetes</taxon>
        <taxon>Agaricomycetidae</taxon>
        <taxon>Agaricales</taxon>
        <taxon>Marasmiineae</taxon>
        <taxon>Mycenaceae</taxon>
        <taxon>Favolaschia</taxon>
    </lineage>
</organism>
<protein>
    <submittedName>
        <fullName evidence="1">Uncharacterized protein</fullName>
    </submittedName>
</protein>
<gene>
    <name evidence="1" type="ORF">R3P38DRAFT_2806412</name>
</gene>
<accession>A0AAV9ZK71</accession>
<dbReference type="Proteomes" id="UP001362999">
    <property type="component" value="Unassembled WGS sequence"/>
</dbReference>
<sequence>MSDAPAQIPTAWRALVHLWDSELVEQQSQNRELVIYSHHFHRLVVVFWPMVDGVRLGPKEVVRLIREGKLHWPCFCSALEDRALVCRIFILGDSVSAYCHYAPVARCRFFVPLHRIYETAQLTFEYPSPILHHPPYSNGVLPSPLITEALPLFGPHRHIGYLGDHLEDICQGSKVPLLCISDSDFVDRPEFYYDVVGKKAYTDAVTQTDPEDENADREALTSSSQAAMSSQSSDVLNIRVVPGSMELAHCKII</sequence>
<keyword evidence="2" id="KW-1185">Reference proteome</keyword>
<name>A0AAV9ZK71_9AGAR</name>
<proteinExistence type="predicted"/>
<evidence type="ECO:0000313" key="2">
    <source>
        <dbReference type="Proteomes" id="UP001362999"/>
    </source>
</evidence>
<dbReference type="AlphaFoldDB" id="A0AAV9ZK71"/>
<comment type="caution">
    <text evidence="1">The sequence shown here is derived from an EMBL/GenBank/DDBJ whole genome shotgun (WGS) entry which is preliminary data.</text>
</comment>